<name>A0A916TE95_9SPHN</name>
<dbReference type="AlphaFoldDB" id="A0A916TE95"/>
<accession>A0A916TE95</accession>
<evidence type="ECO:0008006" key="4">
    <source>
        <dbReference type="Google" id="ProtNLM"/>
    </source>
</evidence>
<dbReference type="RefSeq" id="WP_188660565.1">
    <property type="nucleotide sequence ID" value="NZ_BMIH01000005.1"/>
</dbReference>
<proteinExistence type="predicted"/>
<organism evidence="2 3">
    <name type="scientific">Sphingomonas metalli</name>
    <dbReference type="NCBI Taxonomy" id="1779358"/>
    <lineage>
        <taxon>Bacteria</taxon>
        <taxon>Pseudomonadati</taxon>
        <taxon>Pseudomonadota</taxon>
        <taxon>Alphaproteobacteria</taxon>
        <taxon>Sphingomonadales</taxon>
        <taxon>Sphingomonadaceae</taxon>
        <taxon>Sphingomonas</taxon>
    </lineage>
</organism>
<reference evidence="2" key="2">
    <citation type="submission" date="2020-09" db="EMBL/GenBank/DDBJ databases">
        <authorList>
            <person name="Sun Q."/>
            <person name="Zhou Y."/>
        </authorList>
    </citation>
    <scope>NUCLEOTIDE SEQUENCE</scope>
    <source>
        <strain evidence="2">CGMCC 1.15330</strain>
    </source>
</reference>
<dbReference type="Pfam" id="PF14356">
    <property type="entry name" value="DUF4403"/>
    <property type="match status" value="1"/>
</dbReference>
<feature type="chain" id="PRO_5037564222" description="DUF4403 family protein" evidence="1">
    <location>
        <begin position="26"/>
        <end position="488"/>
    </location>
</feature>
<keyword evidence="3" id="KW-1185">Reference proteome</keyword>
<evidence type="ECO:0000313" key="3">
    <source>
        <dbReference type="Proteomes" id="UP000623067"/>
    </source>
</evidence>
<evidence type="ECO:0000313" key="2">
    <source>
        <dbReference type="EMBL" id="GGB41206.1"/>
    </source>
</evidence>
<feature type="signal peptide" evidence="1">
    <location>
        <begin position="1"/>
        <end position="25"/>
    </location>
</feature>
<dbReference type="PROSITE" id="PS51257">
    <property type="entry name" value="PROKAR_LIPOPROTEIN"/>
    <property type="match status" value="1"/>
</dbReference>
<gene>
    <name evidence="2" type="ORF">GCM10011380_33350</name>
</gene>
<dbReference type="InterPro" id="IPR025515">
    <property type="entry name" value="DUF4403"/>
</dbReference>
<protein>
    <recommendedName>
        <fullName evidence="4">DUF4403 family protein</fullName>
    </recommendedName>
</protein>
<comment type="caution">
    <text evidence="2">The sequence shown here is derived from an EMBL/GenBank/DDBJ whole genome shotgun (WGS) entry which is preliminary data.</text>
</comment>
<keyword evidence="1" id="KW-0732">Signal</keyword>
<evidence type="ECO:0000256" key="1">
    <source>
        <dbReference type="SAM" id="SignalP"/>
    </source>
</evidence>
<sequence>MRTQLSSLSLLLLPFVLLAGCQRNAGQPARANDAIAVRPAPSVLAVPVEVRMGDLSRLLERELPRVMWRIDKPGQTCAASRRIDLGIAKVKTPTIKCRIIGTVTRGAIRIAGAGKTIRATIPLRATVRAQDIGGLLHETAEARAIAHAVIALTLARDWTPRGTIRLDYDWTDAPHVDLLGQRIDLTEPADRKLAPVIARLERALPGELGRLGVRQAVEQAWASAFATVSLNARDPAVWMRITPRALQFGGYEVAGETLRLRLGMRGLTETHIGRRPAPPPPTPLPPLEPLAETPGDLSFFVSVFADYAVLQPVLLRALRKREARPFDVPGLDPVRAHFERAMIYGTTGGRIAVGLTFTAAEQGGGKPARGTVWMTGKPVTAPNSRRVGFRDFAVSGTTDMEGGSLVLKLANAPGVAPMIAGLLVQNFERDYVELIGKIDRAIAEKRTGRLLIRADLREARTGQLQAAGAGLYLPVWAKGTASILVRPQ</sequence>
<dbReference type="EMBL" id="BMIH01000005">
    <property type="protein sequence ID" value="GGB41206.1"/>
    <property type="molecule type" value="Genomic_DNA"/>
</dbReference>
<dbReference type="Proteomes" id="UP000623067">
    <property type="component" value="Unassembled WGS sequence"/>
</dbReference>
<reference evidence="2" key="1">
    <citation type="journal article" date="2014" name="Int. J. Syst. Evol. Microbiol.">
        <title>Complete genome sequence of Corynebacterium casei LMG S-19264T (=DSM 44701T), isolated from a smear-ripened cheese.</title>
        <authorList>
            <consortium name="US DOE Joint Genome Institute (JGI-PGF)"/>
            <person name="Walter F."/>
            <person name="Albersmeier A."/>
            <person name="Kalinowski J."/>
            <person name="Ruckert C."/>
        </authorList>
    </citation>
    <scope>NUCLEOTIDE SEQUENCE</scope>
    <source>
        <strain evidence="2">CGMCC 1.15330</strain>
    </source>
</reference>